<dbReference type="Gene3D" id="3.40.630.30">
    <property type="match status" value="1"/>
</dbReference>
<feature type="compositionally biased region" description="Basic residues" evidence="1">
    <location>
        <begin position="1"/>
        <end position="10"/>
    </location>
</feature>
<evidence type="ECO:0000259" key="2">
    <source>
        <dbReference type="PROSITE" id="PS51186"/>
    </source>
</evidence>
<gene>
    <name evidence="3" type="ORF">H4687_009377</name>
</gene>
<dbReference type="GeneID" id="86833650"/>
<dbReference type="CDD" id="cd04301">
    <property type="entry name" value="NAT_SF"/>
    <property type="match status" value="1"/>
</dbReference>
<comment type="caution">
    <text evidence="3">The sequence shown here is derived from an EMBL/GenBank/DDBJ whole genome shotgun (WGS) entry which is preliminary data.</text>
</comment>
<organism evidence="3 4">
    <name type="scientific">Streptomyces stelliscabiei</name>
    <dbReference type="NCBI Taxonomy" id="146820"/>
    <lineage>
        <taxon>Bacteria</taxon>
        <taxon>Bacillati</taxon>
        <taxon>Actinomycetota</taxon>
        <taxon>Actinomycetes</taxon>
        <taxon>Kitasatosporales</taxon>
        <taxon>Streptomycetaceae</taxon>
        <taxon>Streptomyces</taxon>
    </lineage>
</organism>
<sequence length="236" mass="25782">MGRASRRRAERRSAPRATRPGSAEAPQVHGRYLIRPATPDDDPEAVRALLQPVDFLDDAMPEEIIDRMRTGWQLPPQFGTATLLLAQEQPAGPIVGLAHAIPPVQWLMEMQAGLGRPLCLMLCRALVELEAMSVADSARGQGLGHQLVDHLVRSYTRQGYQAMLGGIHTHKPHLAPYYEADNFHVLAPGAPLVLQLPNGRIQWPADASMRHLARPLTSRVSYRAGVLNGLLAGPSS</sequence>
<dbReference type="SUPFAM" id="SSF55729">
    <property type="entry name" value="Acyl-CoA N-acyltransferases (Nat)"/>
    <property type="match status" value="1"/>
</dbReference>
<feature type="region of interest" description="Disordered" evidence="1">
    <location>
        <begin position="1"/>
        <end position="30"/>
    </location>
</feature>
<dbReference type="Proteomes" id="UP000629287">
    <property type="component" value="Unassembled WGS sequence"/>
</dbReference>
<protein>
    <submittedName>
        <fullName evidence="3">GNAT superfamily N-acetyltransferase</fullName>
    </submittedName>
</protein>
<dbReference type="GO" id="GO:0016747">
    <property type="term" value="F:acyltransferase activity, transferring groups other than amino-acyl groups"/>
    <property type="evidence" value="ECO:0007669"/>
    <property type="project" value="InterPro"/>
</dbReference>
<dbReference type="EMBL" id="JADBGF010000003">
    <property type="protein sequence ID" value="MBE1603148.1"/>
    <property type="molecule type" value="Genomic_DNA"/>
</dbReference>
<evidence type="ECO:0000313" key="4">
    <source>
        <dbReference type="Proteomes" id="UP000629287"/>
    </source>
</evidence>
<name>A0A8I0PBQ5_9ACTN</name>
<reference evidence="3 4" key="1">
    <citation type="submission" date="2020-10" db="EMBL/GenBank/DDBJ databases">
        <title>Sequencing the genomes of 1000 actinobacteria strains.</title>
        <authorList>
            <person name="Klenk H.-P."/>
        </authorList>
    </citation>
    <scope>NUCLEOTIDE SEQUENCE [LARGE SCALE GENOMIC DNA]</scope>
    <source>
        <strain evidence="3 4">DSM 41803</strain>
    </source>
</reference>
<dbReference type="InterPro" id="IPR000182">
    <property type="entry name" value="GNAT_dom"/>
</dbReference>
<proteinExistence type="predicted"/>
<keyword evidence="3" id="KW-0808">Transferase</keyword>
<accession>A0A8I0PBQ5</accession>
<dbReference type="PROSITE" id="PS51186">
    <property type="entry name" value="GNAT"/>
    <property type="match status" value="1"/>
</dbReference>
<keyword evidence="4" id="KW-1185">Reference proteome</keyword>
<evidence type="ECO:0000313" key="3">
    <source>
        <dbReference type="EMBL" id="MBE1603148.1"/>
    </source>
</evidence>
<dbReference type="Pfam" id="PF00583">
    <property type="entry name" value="Acetyltransf_1"/>
    <property type="match status" value="1"/>
</dbReference>
<evidence type="ECO:0000256" key="1">
    <source>
        <dbReference type="SAM" id="MobiDB-lite"/>
    </source>
</evidence>
<feature type="domain" description="N-acetyltransferase" evidence="2">
    <location>
        <begin position="32"/>
        <end position="214"/>
    </location>
</feature>
<dbReference type="InterPro" id="IPR016181">
    <property type="entry name" value="Acyl_CoA_acyltransferase"/>
</dbReference>
<dbReference type="AlphaFoldDB" id="A0A8I0PBQ5"/>
<dbReference type="RefSeq" id="WP_225968475.1">
    <property type="nucleotide sequence ID" value="NZ_JADBGF010000003.1"/>
</dbReference>